<accession>S2L697</accession>
<sequence>MSTQFINDKAAIYARLPHAGPMQLLDAVLSWNDDSIRCLTASHVDDANPLHQGHSFSRMHLLEYAAQAIAVHGSLLDPDGPGKLVYIAAFRDVDLAPAPLPQITETLLDVRATQLAAMPDGSLYAFSVISSSTVIAQGKATVAIAGELP</sequence>
<dbReference type="SUPFAM" id="SSF54637">
    <property type="entry name" value="Thioesterase/thiol ester dehydrase-isomerase"/>
    <property type="match status" value="1"/>
</dbReference>
<dbReference type="RefSeq" id="WP_016415403.1">
    <property type="nucleotide sequence ID" value="NZ_AUAB01000001.1"/>
</dbReference>
<dbReference type="eggNOG" id="COG4706">
    <property type="taxonomic scope" value="Bacteria"/>
</dbReference>
<keyword evidence="2" id="KW-1185">Reference proteome</keyword>
<dbReference type="EMBL" id="ASTJ01000012">
    <property type="protein sequence ID" value="EPC03289.1"/>
    <property type="molecule type" value="Genomic_DNA"/>
</dbReference>
<dbReference type="AlphaFoldDB" id="S2L697"/>
<dbReference type="Gene3D" id="3.10.129.10">
    <property type="entry name" value="Hotdog Thioesterase"/>
    <property type="match status" value="1"/>
</dbReference>
<dbReference type="Pfam" id="PF22817">
    <property type="entry name" value="ApeP-like"/>
    <property type="match status" value="1"/>
</dbReference>
<name>S2L697_LITA3</name>
<dbReference type="InterPro" id="IPR029069">
    <property type="entry name" value="HotDog_dom_sf"/>
</dbReference>
<evidence type="ECO:0008006" key="3">
    <source>
        <dbReference type="Google" id="ProtNLM"/>
    </source>
</evidence>
<reference evidence="1 2" key="1">
    <citation type="journal article" date="2013" name="Genome Announc.">
        <title>Draft genome sequence of the moderately halophilic gammaproteobacterium Halomonas anticariensis FP35.</title>
        <authorList>
            <person name="Tahrioui A."/>
            <person name="Quesada E."/>
            <person name="Llamas I."/>
        </authorList>
    </citation>
    <scope>NUCLEOTIDE SEQUENCE [LARGE SCALE GENOMIC DNA]</scope>
    <source>
        <strain evidence="2">DSM 16096 / CECT 5854 / LMG 22089 / FP35</strain>
    </source>
</reference>
<evidence type="ECO:0000313" key="2">
    <source>
        <dbReference type="Proteomes" id="UP000014463"/>
    </source>
</evidence>
<dbReference type="STRING" id="1121939.L861_17250"/>
<dbReference type="InterPro" id="IPR016776">
    <property type="entry name" value="ApeP-like_dehydratase"/>
</dbReference>
<dbReference type="PATRIC" id="fig|1121939.11.peg.919"/>
<proteinExistence type="predicted"/>
<comment type="caution">
    <text evidence="1">The sequence shown here is derived from an EMBL/GenBank/DDBJ whole genome shotgun (WGS) entry which is preliminary data.</text>
</comment>
<gene>
    <name evidence="1" type="ORF">L861_17250</name>
</gene>
<evidence type="ECO:0000313" key="1">
    <source>
        <dbReference type="EMBL" id="EPC03289.1"/>
    </source>
</evidence>
<protein>
    <recommendedName>
        <fullName evidence="3">3-hydroxylacyl-ACP dehydratase</fullName>
    </recommendedName>
</protein>
<dbReference type="OrthoDB" id="9800188at2"/>
<organism evidence="1 2">
    <name type="scientific">Litchfieldella anticariensis (strain DSM 16096 / CECT 5854 / CIP 108499 / LMG 22089 / FP35)</name>
    <name type="common">Halomonas anticariensis</name>
    <dbReference type="NCBI Taxonomy" id="1121939"/>
    <lineage>
        <taxon>Bacteria</taxon>
        <taxon>Pseudomonadati</taxon>
        <taxon>Pseudomonadota</taxon>
        <taxon>Gammaproteobacteria</taxon>
        <taxon>Oceanospirillales</taxon>
        <taxon>Halomonadaceae</taxon>
        <taxon>Litchfieldella</taxon>
    </lineage>
</organism>
<dbReference type="Proteomes" id="UP000014463">
    <property type="component" value="Unassembled WGS sequence"/>
</dbReference>